<evidence type="ECO:0000313" key="1">
    <source>
        <dbReference type="EMBL" id="KAJ9584311.1"/>
    </source>
</evidence>
<feature type="non-terminal residue" evidence="1">
    <location>
        <position position="1"/>
    </location>
</feature>
<accession>A0AAD7ZPT2</accession>
<dbReference type="EMBL" id="JASPKZ010007430">
    <property type="protein sequence ID" value="KAJ9584311.1"/>
    <property type="molecule type" value="Genomic_DNA"/>
</dbReference>
<dbReference type="AlphaFoldDB" id="A0AAD7ZPT2"/>
<gene>
    <name evidence="1" type="ORF">L9F63_021342</name>
</gene>
<protein>
    <submittedName>
        <fullName evidence="1">Uncharacterized protein</fullName>
    </submittedName>
</protein>
<reference evidence="1" key="1">
    <citation type="journal article" date="2023" name="IScience">
        <title>Live-bearing cockroach genome reveals convergent evolutionary mechanisms linked to viviparity in insects and beyond.</title>
        <authorList>
            <person name="Fouks B."/>
            <person name="Harrison M.C."/>
            <person name="Mikhailova A.A."/>
            <person name="Marchal E."/>
            <person name="English S."/>
            <person name="Carruthers M."/>
            <person name="Jennings E.C."/>
            <person name="Chiamaka E.L."/>
            <person name="Frigard R.A."/>
            <person name="Pippel M."/>
            <person name="Attardo G.M."/>
            <person name="Benoit J.B."/>
            <person name="Bornberg-Bauer E."/>
            <person name="Tobe S.S."/>
        </authorList>
    </citation>
    <scope>NUCLEOTIDE SEQUENCE</scope>
    <source>
        <strain evidence="1">Stay&amp;Tobe</strain>
    </source>
</reference>
<organism evidence="1 2">
    <name type="scientific">Diploptera punctata</name>
    <name type="common">Pacific beetle cockroach</name>
    <dbReference type="NCBI Taxonomy" id="6984"/>
    <lineage>
        <taxon>Eukaryota</taxon>
        <taxon>Metazoa</taxon>
        <taxon>Ecdysozoa</taxon>
        <taxon>Arthropoda</taxon>
        <taxon>Hexapoda</taxon>
        <taxon>Insecta</taxon>
        <taxon>Pterygota</taxon>
        <taxon>Neoptera</taxon>
        <taxon>Polyneoptera</taxon>
        <taxon>Dictyoptera</taxon>
        <taxon>Blattodea</taxon>
        <taxon>Blaberoidea</taxon>
        <taxon>Blaberidae</taxon>
        <taxon>Diplopterinae</taxon>
        <taxon>Diploptera</taxon>
    </lineage>
</organism>
<keyword evidence="2" id="KW-1185">Reference proteome</keyword>
<feature type="non-terminal residue" evidence="1">
    <location>
        <position position="49"/>
    </location>
</feature>
<comment type="caution">
    <text evidence="1">The sequence shown here is derived from an EMBL/GenBank/DDBJ whole genome shotgun (WGS) entry which is preliminary data.</text>
</comment>
<dbReference type="Proteomes" id="UP001233999">
    <property type="component" value="Unassembled WGS sequence"/>
</dbReference>
<evidence type="ECO:0000313" key="2">
    <source>
        <dbReference type="Proteomes" id="UP001233999"/>
    </source>
</evidence>
<proteinExistence type="predicted"/>
<name>A0AAD7ZPT2_DIPPU</name>
<reference evidence="1" key="2">
    <citation type="submission" date="2023-05" db="EMBL/GenBank/DDBJ databases">
        <authorList>
            <person name="Fouks B."/>
        </authorList>
    </citation>
    <scope>NUCLEOTIDE SEQUENCE</scope>
    <source>
        <strain evidence="1">Stay&amp;Tobe</strain>
        <tissue evidence="1">Testes</tissue>
    </source>
</reference>
<sequence length="49" mass="5748">KMMPFHDIWIVKSQDCVNSAVSAISYHQLMMVIRNCRYCSAFRTSSFIM</sequence>